<dbReference type="InterPro" id="IPR052895">
    <property type="entry name" value="HetReg/Transcr_Mod"/>
</dbReference>
<dbReference type="PANTHER" id="PTHR24148">
    <property type="entry name" value="ANKYRIN REPEAT DOMAIN-CONTAINING PROTEIN 39 HOMOLOG-RELATED"/>
    <property type="match status" value="1"/>
</dbReference>
<dbReference type="Proteomes" id="UP000326757">
    <property type="component" value="Unassembled WGS sequence"/>
</dbReference>
<proteinExistence type="predicted"/>
<dbReference type="EMBL" id="VIGI01000006">
    <property type="protein sequence ID" value="KAB8298790.1"/>
    <property type="molecule type" value="Genomic_DNA"/>
</dbReference>
<dbReference type="AlphaFoldDB" id="A0A5N6K7S3"/>
<protein>
    <submittedName>
        <fullName evidence="1">Uncharacterized protein</fullName>
    </submittedName>
</protein>
<name>A0A5N6K7S3_MONLA</name>
<gene>
    <name evidence="1" type="ORF">EYC80_000964</name>
</gene>
<dbReference type="PANTHER" id="PTHR24148:SF64">
    <property type="entry name" value="HETEROKARYON INCOMPATIBILITY DOMAIN-CONTAINING PROTEIN"/>
    <property type="match status" value="1"/>
</dbReference>
<sequence length="221" mass="24662">MAQAPIVHDLKMRRENGHSLILEHNLFLCFPFLATDPRDKIYALFGLTTDIEELRINVNYNASFKEVYTDTTIKDLNQGTSLSLLNAAGSRKYRNGKPIPNDNNLPSWIPNFSQLHNLDIIAVPAKLTNYKTPAATKLTNPQIKSQLIPHNPNPLSLKIRGHPISRISAIYSPNPAALPIPPHKHTEVQAQSKKELARLHATTTSASKLDPYPSGVPWRQA</sequence>
<comment type="caution">
    <text evidence="1">The sequence shown here is derived from an EMBL/GenBank/DDBJ whole genome shotgun (WGS) entry which is preliminary data.</text>
</comment>
<accession>A0A5N6K7S3</accession>
<dbReference type="OrthoDB" id="2157530at2759"/>
<reference evidence="1 2" key="1">
    <citation type="submission" date="2019-06" db="EMBL/GenBank/DDBJ databases">
        <title>Genome Sequence of the Brown Rot Fungal Pathogen Monilinia laxa.</title>
        <authorList>
            <person name="De Miccolis Angelini R.M."/>
            <person name="Landi L."/>
            <person name="Abate D."/>
            <person name="Pollastro S."/>
            <person name="Romanazzi G."/>
            <person name="Faretra F."/>
        </authorList>
    </citation>
    <scope>NUCLEOTIDE SEQUENCE [LARGE SCALE GENOMIC DNA]</scope>
    <source>
        <strain evidence="1 2">Mlax316</strain>
    </source>
</reference>
<evidence type="ECO:0000313" key="2">
    <source>
        <dbReference type="Proteomes" id="UP000326757"/>
    </source>
</evidence>
<evidence type="ECO:0000313" key="1">
    <source>
        <dbReference type="EMBL" id="KAB8298790.1"/>
    </source>
</evidence>
<organism evidence="1 2">
    <name type="scientific">Monilinia laxa</name>
    <name type="common">Brown rot fungus</name>
    <name type="synonym">Sclerotinia laxa</name>
    <dbReference type="NCBI Taxonomy" id="61186"/>
    <lineage>
        <taxon>Eukaryota</taxon>
        <taxon>Fungi</taxon>
        <taxon>Dikarya</taxon>
        <taxon>Ascomycota</taxon>
        <taxon>Pezizomycotina</taxon>
        <taxon>Leotiomycetes</taxon>
        <taxon>Helotiales</taxon>
        <taxon>Sclerotiniaceae</taxon>
        <taxon>Monilinia</taxon>
    </lineage>
</organism>
<keyword evidence="2" id="KW-1185">Reference proteome</keyword>